<dbReference type="Pfam" id="PF22837">
    <property type="entry name" value="M_Eco57I_C"/>
    <property type="match status" value="1"/>
</dbReference>
<dbReference type="Pfam" id="PF02384">
    <property type="entry name" value="N6_Mtase"/>
    <property type="match status" value="1"/>
</dbReference>
<dbReference type="PROSITE" id="PS00092">
    <property type="entry name" value="N6_MTASE"/>
    <property type="match status" value="1"/>
</dbReference>
<evidence type="ECO:0000256" key="4">
    <source>
        <dbReference type="ARBA" id="ARBA00022679"/>
    </source>
</evidence>
<dbReference type="PANTHER" id="PTHR33841">
    <property type="entry name" value="DNA METHYLTRANSFERASE YEEA-RELATED"/>
    <property type="match status" value="1"/>
</dbReference>
<name>A0ABV4VP78_9GAMM</name>
<feature type="domain" description="DNA methylase adenine-specific" evidence="8">
    <location>
        <begin position="2"/>
        <end position="217"/>
    </location>
</feature>
<dbReference type="InterPro" id="IPR054520">
    <property type="entry name" value="M_Eco57I_C"/>
</dbReference>
<comment type="catalytic activity">
    <reaction evidence="7">
        <text>a 2'-deoxyadenosine in DNA + S-adenosyl-L-methionine = an N(6)-methyl-2'-deoxyadenosine in DNA + S-adenosyl-L-homocysteine + H(+)</text>
        <dbReference type="Rhea" id="RHEA:15197"/>
        <dbReference type="Rhea" id="RHEA-COMP:12418"/>
        <dbReference type="Rhea" id="RHEA-COMP:12419"/>
        <dbReference type="ChEBI" id="CHEBI:15378"/>
        <dbReference type="ChEBI" id="CHEBI:57856"/>
        <dbReference type="ChEBI" id="CHEBI:59789"/>
        <dbReference type="ChEBI" id="CHEBI:90615"/>
        <dbReference type="ChEBI" id="CHEBI:90616"/>
        <dbReference type="EC" id="2.1.1.72"/>
    </reaction>
</comment>
<evidence type="ECO:0000256" key="6">
    <source>
        <dbReference type="ARBA" id="ARBA00022747"/>
    </source>
</evidence>
<protein>
    <recommendedName>
        <fullName evidence="2">site-specific DNA-methyltransferase (adenine-specific)</fullName>
        <ecNumber evidence="2">2.1.1.72</ecNumber>
    </recommendedName>
</protein>
<dbReference type="PANTHER" id="PTHR33841:SF5">
    <property type="entry name" value="DNA METHYLASE (MODIFICATION METHYLASE) (METHYLTRANSFERASE)-RELATED"/>
    <property type="match status" value="1"/>
</dbReference>
<dbReference type="RefSeq" id="WP_342202828.1">
    <property type="nucleotide sequence ID" value="NZ_JBCATE010000011.1"/>
</dbReference>
<dbReference type="EC" id="2.1.1.72" evidence="2"/>
<dbReference type="GO" id="GO:0032259">
    <property type="term" value="P:methylation"/>
    <property type="evidence" value="ECO:0007669"/>
    <property type="project" value="UniProtKB-KW"/>
</dbReference>
<organism evidence="10 11">
    <name type="scientific">Shewanella mangrovisoli</name>
    <dbReference type="NCBI Taxonomy" id="2864211"/>
    <lineage>
        <taxon>Bacteria</taxon>
        <taxon>Pseudomonadati</taxon>
        <taxon>Pseudomonadota</taxon>
        <taxon>Gammaproteobacteria</taxon>
        <taxon>Alteromonadales</taxon>
        <taxon>Shewanellaceae</taxon>
        <taxon>Shewanella</taxon>
    </lineage>
</organism>
<keyword evidence="3 10" id="KW-0489">Methyltransferase</keyword>
<dbReference type="Gene3D" id="3.40.50.150">
    <property type="entry name" value="Vaccinia Virus protein VP39"/>
    <property type="match status" value="1"/>
</dbReference>
<dbReference type="Proteomes" id="UP001576708">
    <property type="component" value="Unassembled WGS sequence"/>
</dbReference>
<dbReference type="InterPro" id="IPR002052">
    <property type="entry name" value="DNA_methylase_N6_adenine_CS"/>
</dbReference>
<dbReference type="PRINTS" id="PR00507">
    <property type="entry name" value="N12N6MTFRASE"/>
</dbReference>
<dbReference type="InterPro" id="IPR050953">
    <property type="entry name" value="N4_N6_ade-DNA_methylase"/>
</dbReference>
<evidence type="ECO:0000256" key="7">
    <source>
        <dbReference type="ARBA" id="ARBA00047942"/>
    </source>
</evidence>
<sequence length="556" mass="62799">MSTHSKAERKALGAYYTPNNLSQVLCDWAIRAPDEVVLEPSFGGCGFLETSVNTLRLLGCEAPNNQLYGADIDLKAFDFLFDKLGKIASISNRFICKDFIQTTTQDFGCVEFDVVIGNPPYVSMHNMSEHQRASCKKILRESPYADETIGSNASLWAFFLLHSLSFLKRNARVAWVLPSSVLHADYAKALLSIYKKHFKSLKVIKLNQRFFQSSGADEISVVLLADGFNNQPRDNSIIQYSVAEDLSSLKEKVTVSSELQQFFPENYKYSLMTSAVITVMNRLEQSHLTQRMGEISNVVIGMVTGDNKKFVLSEKETNDLNLEQRDLRPVIGRFSQLKGIIHTPARHNRIVQEGHKCLLVCPENLQVKNSSVRSYLAKFDRNKRKTNRTFAKRVNWYYPDDGRYPDGFLSYMLDKGPRLVINTSKINCTNSIHRVFFKNNMSYAEKKAIAVSFLSSYSQLSAELVGRSYGSGVLKLEPTAAKNISIFTSAKVIKALSHITSKIDVLVTEGLLEEAQKIVDNIICEVENIPLNVFDELNKCAYMLRQDRYQGLSRNS</sequence>
<accession>A0ABV4VP78</accession>
<gene>
    <name evidence="10" type="ORF">ACE02W_20170</name>
</gene>
<dbReference type="InterPro" id="IPR003356">
    <property type="entry name" value="DNA_methylase_A-5"/>
</dbReference>
<evidence type="ECO:0000256" key="3">
    <source>
        <dbReference type="ARBA" id="ARBA00022603"/>
    </source>
</evidence>
<evidence type="ECO:0000256" key="2">
    <source>
        <dbReference type="ARBA" id="ARBA00011900"/>
    </source>
</evidence>
<keyword evidence="11" id="KW-1185">Reference proteome</keyword>
<feature type="domain" description="Type II methyltransferase M.Eco57I C-terminal" evidence="9">
    <location>
        <begin position="269"/>
        <end position="523"/>
    </location>
</feature>
<comment type="caution">
    <text evidence="10">The sequence shown here is derived from an EMBL/GenBank/DDBJ whole genome shotgun (WGS) entry which is preliminary data.</text>
</comment>
<evidence type="ECO:0000256" key="1">
    <source>
        <dbReference type="ARBA" id="ARBA00006594"/>
    </source>
</evidence>
<evidence type="ECO:0000259" key="8">
    <source>
        <dbReference type="Pfam" id="PF02384"/>
    </source>
</evidence>
<proteinExistence type="inferred from homology"/>
<keyword evidence="4" id="KW-0808">Transferase</keyword>
<keyword evidence="5" id="KW-0949">S-adenosyl-L-methionine</keyword>
<evidence type="ECO:0000313" key="10">
    <source>
        <dbReference type="EMBL" id="MFB2622138.1"/>
    </source>
</evidence>
<keyword evidence="6" id="KW-0680">Restriction system</keyword>
<reference evidence="10 11" key="1">
    <citation type="submission" date="2024-09" db="EMBL/GenBank/DDBJ databases">
        <authorList>
            <person name="Zhang Y."/>
        </authorList>
    </citation>
    <scope>NUCLEOTIDE SEQUENCE [LARGE SCALE GENOMIC DNA]</scope>
    <source>
        <strain evidence="10 11">ZJ318</strain>
    </source>
</reference>
<dbReference type="GO" id="GO:0008168">
    <property type="term" value="F:methyltransferase activity"/>
    <property type="evidence" value="ECO:0007669"/>
    <property type="project" value="UniProtKB-KW"/>
</dbReference>
<dbReference type="SUPFAM" id="SSF53335">
    <property type="entry name" value="S-adenosyl-L-methionine-dependent methyltransferases"/>
    <property type="match status" value="1"/>
</dbReference>
<evidence type="ECO:0000256" key="5">
    <source>
        <dbReference type="ARBA" id="ARBA00022691"/>
    </source>
</evidence>
<evidence type="ECO:0000259" key="9">
    <source>
        <dbReference type="Pfam" id="PF22837"/>
    </source>
</evidence>
<comment type="similarity">
    <text evidence="1">Belongs to the N(4)/N(6)-methyltransferase family.</text>
</comment>
<evidence type="ECO:0000313" key="11">
    <source>
        <dbReference type="Proteomes" id="UP001576708"/>
    </source>
</evidence>
<dbReference type="EMBL" id="JBHFGU010000011">
    <property type="protein sequence ID" value="MFB2622138.1"/>
    <property type="molecule type" value="Genomic_DNA"/>
</dbReference>
<dbReference type="InterPro" id="IPR029063">
    <property type="entry name" value="SAM-dependent_MTases_sf"/>
</dbReference>